<reference evidence="12 13" key="1">
    <citation type="journal article" date="2012" name="J. Bacteriol.">
        <title>Genome sequence of an alkane-degrading bacterium, Alcanivorax pacificus type strain W11-5, isolated from deep sea sediment.</title>
        <authorList>
            <person name="Lai Q."/>
            <person name="Shao Z."/>
        </authorList>
    </citation>
    <scope>NUCLEOTIDE SEQUENCE [LARGE SCALE GENOMIC DNA]</scope>
    <source>
        <strain evidence="12 13">W11-5</strain>
    </source>
</reference>
<dbReference type="Pfam" id="PF02870">
    <property type="entry name" value="Methyltransf_1N"/>
    <property type="match status" value="1"/>
</dbReference>
<evidence type="ECO:0000256" key="2">
    <source>
        <dbReference type="ARBA" id="ARBA00008711"/>
    </source>
</evidence>
<evidence type="ECO:0000313" key="13">
    <source>
        <dbReference type="Proteomes" id="UP000006764"/>
    </source>
</evidence>
<dbReference type="InterPro" id="IPR001497">
    <property type="entry name" value="MethylDNA_cys_MeTrfase_AS"/>
</dbReference>
<dbReference type="RefSeq" id="WP_041025886.1">
    <property type="nucleotide sequence ID" value="NZ_CP004387.1"/>
</dbReference>
<organism evidence="12 13">
    <name type="scientific">Isoalcanivorax pacificus W11-5</name>
    <dbReference type="NCBI Taxonomy" id="391936"/>
    <lineage>
        <taxon>Bacteria</taxon>
        <taxon>Pseudomonadati</taxon>
        <taxon>Pseudomonadota</taxon>
        <taxon>Gammaproteobacteria</taxon>
        <taxon>Oceanospirillales</taxon>
        <taxon>Alcanivoracaceae</taxon>
        <taxon>Isoalcanivorax</taxon>
    </lineage>
</organism>
<evidence type="ECO:0000259" key="10">
    <source>
        <dbReference type="Pfam" id="PF01035"/>
    </source>
</evidence>
<comment type="similarity">
    <text evidence="2 9">Belongs to the MGMT family.</text>
</comment>
<name>A0A0B4XK42_9GAMM</name>
<dbReference type="InterPro" id="IPR008332">
    <property type="entry name" value="MethylG_MeTrfase_N"/>
</dbReference>
<evidence type="ECO:0000256" key="3">
    <source>
        <dbReference type="ARBA" id="ARBA00022490"/>
    </source>
</evidence>
<evidence type="ECO:0000256" key="1">
    <source>
        <dbReference type="ARBA" id="ARBA00001286"/>
    </source>
</evidence>
<keyword evidence="6 9" id="KW-0227">DNA damage</keyword>
<evidence type="ECO:0000256" key="8">
    <source>
        <dbReference type="ARBA" id="ARBA00049348"/>
    </source>
</evidence>
<dbReference type="InterPro" id="IPR036217">
    <property type="entry name" value="MethylDNA_cys_MeTrfase_DNAb"/>
</dbReference>
<evidence type="ECO:0000256" key="9">
    <source>
        <dbReference type="HAMAP-Rule" id="MF_00772"/>
    </source>
</evidence>
<evidence type="ECO:0000256" key="6">
    <source>
        <dbReference type="ARBA" id="ARBA00022763"/>
    </source>
</evidence>
<dbReference type="PROSITE" id="PS00374">
    <property type="entry name" value="MGMT"/>
    <property type="match status" value="1"/>
</dbReference>
<feature type="active site" description="Nucleophile; methyl group acceptor" evidence="9">
    <location>
        <position position="134"/>
    </location>
</feature>
<dbReference type="InterPro" id="IPR014048">
    <property type="entry name" value="MethylDNA_cys_MeTrfase_DNA-bd"/>
</dbReference>
<evidence type="ECO:0000256" key="7">
    <source>
        <dbReference type="ARBA" id="ARBA00023204"/>
    </source>
</evidence>
<dbReference type="KEGG" id="apac:S7S_01840"/>
<comment type="catalytic activity">
    <reaction evidence="1 9">
        <text>a 4-O-methyl-thymidine in DNA + L-cysteinyl-[protein] = a thymidine in DNA + S-methyl-L-cysteinyl-[protein]</text>
        <dbReference type="Rhea" id="RHEA:53428"/>
        <dbReference type="Rhea" id="RHEA-COMP:10131"/>
        <dbReference type="Rhea" id="RHEA-COMP:10132"/>
        <dbReference type="Rhea" id="RHEA-COMP:13555"/>
        <dbReference type="Rhea" id="RHEA-COMP:13556"/>
        <dbReference type="ChEBI" id="CHEBI:29950"/>
        <dbReference type="ChEBI" id="CHEBI:82612"/>
        <dbReference type="ChEBI" id="CHEBI:137386"/>
        <dbReference type="ChEBI" id="CHEBI:137387"/>
        <dbReference type="EC" id="2.1.1.63"/>
    </reaction>
</comment>
<dbReference type="STRING" id="391936.S7S_01840"/>
<dbReference type="Proteomes" id="UP000006764">
    <property type="component" value="Chromosome"/>
</dbReference>
<dbReference type="SUPFAM" id="SSF46767">
    <property type="entry name" value="Methylated DNA-protein cysteine methyltransferase, C-terminal domain"/>
    <property type="match status" value="1"/>
</dbReference>
<dbReference type="GO" id="GO:0003908">
    <property type="term" value="F:methylated-DNA-[protein]-cysteine S-methyltransferase activity"/>
    <property type="evidence" value="ECO:0007669"/>
    <property type="project" value="UniProtKB-UniRule"/>
</dbReference>
<dbReference type="InterPro" id="IPR036631">
    <property type="entry name" value="MGMT_N_sf"/>
</dbReference>
<dbReference type="AlphaFoldDB" id="A0A0B4XK42"/>
<keyword evidence="3 9" id="KW-0963">Cytoplasm</keyword>
<dbReference type="PANTHER" id="PTHR10815">
    <property type="entry name" value="METHYLATED-DNA--PROTEIN-CYSTEINE METHYLTRANSFERASE"/>
    <property type="match status" value="1"/>
</dbReference>
<dbReference type="GO" id="GO:0006307">
    <property type="term" value="P:DNA alkylation repair"/>
    <property type="evidence" value="ECO:0007669"/>
    <property type="project" value="UniProtKB-UniRule"/>
</dbReference>
<dbReference type="GO" id="GO:0005737">
    <property type="term" value="C:cytoplasm"/>
    <property type="evidence" value="ECO:0007669"/>
    <property type="project" value="UniProtKB-SubCell"/>
</dbReference>
<dbReference type="NCBIfam" id="TIGR00589">
    <property type="entry name" value="ogt"/>
    <property type="match status" value="1"/>
</dbReference>
<dbReference type="EC" id="2.1.1.63" evidence="9"/>
<evidence type="ECO:0000256" key="4">
    <source>
        <dbReference type="ARBA" id="ARBA00022603"/>
    </source>
</evidence>
<dbReference type="Gene3D" id="3.30.160.70">
    <property type="entry name" value="Methylated DNA-protein cysteine methyltransferase domain"/>
    <property type="match status" value="1"/>
</dbReference>
<comment type="subcellular location">
    <subcellularLocation>
        <location evidence="9">Cytoplasm</location>
    </subcellularLocation>
</comment>
<dbReference type="Pfam" id="PF01035">
    <property type="entry name" value="DNA_binding_1"/>
    <property type="match status" value="1"/>
</dbReference>
<dbReference type="HAMAP" id="MF_00772">
    <property type="entry name" value="OGT"/>
    <property type="match status" value="1"/>
</dbReference>
<dbReference type="Gene3D" id="1.10.10.10">
    <property type="entry name" value="Winged helix-like DNA-binding domain superfamily/Winged helix DNA-binding domain"/>
    <property type="match status" value="1"/>
</dbReference>
<comment type="function">
    <text evidence="9">Involved in the cellular defense against the biological effects of O6-methylguanine (O6-MeG) and O4-methylthymine (O4-MeT) in DNA. Repairs the methylated nucleobase in DNA by stoichiometrically transferring the methyl group to a cysteine residue in the enzyme. This is a suicide reaction: the enzyme is irreversibly inactivated.</text>
</comment>
<keyword evidence="5 9" id="KW-0808">Transferase</keyword>
<evidence type="ECO:0000313" key="12">
    <source>
        <dbReference type="EMBL" id="AJD46792.1"/>
    </source>
</evidence>
<proteinExistence type="inferred from homology"/>
<gene>
    <name evidence="12" type="ORF">S7S_01840</name>
</gene>
<evidence type="ECO:0000259" key="11">
    <source>
        <dbReference type="Pfam" id="PF02870"/>
    </source>
</evidence>
<dbReference type="GO" id="GO:0032259">
    <property type="term" value="P:methylation"/>
    <property type="evidence" value="ECO:0007669"/>
    <property type="project" value="UniProtKB-KW"/>
</dbReference>
<sequence>MFDDASLATAEMDSPIGPLRLAAIDDGLRAILFPVQTDIVLPAVHGSRAARAHLSATQRALEQYFAGQPRAFDALTLVPAGTVFQQQVWQALRGIPFGETRSYRDIAEQIDNPKGVRAVGLANGRNPLPVIVPCHRVIGSNGTLTGFAGGLPTKKWLLEFENPGTLRLL</sequence>
<dbReference type="FunFam" id="1.10.10.10:FF:000214">
    <property type="entry name" value="Methylated-DNA--protein-cysteine methyltransferase"/>
    <property type="match status" value="1"/>
</dbReference>
<accession>A0A0B4XK42</accession>
<dbReference type="InterPro" id="IPR023546">
    <property type="entry name" value="MGMT"/>
</dbReference>
<feature type="domain" description="Methylated-DNA-[protein]-cysteine S-methyltransferase DNA binding" evidence="10">
    <location>
        <begin position="84"/>
        <end position="162"/>
    </location>
</feature>
<dbReference type="EMBL" id="CP004387">
    <property type="protein sequence ID" value="AJD46792.1"/>
    <property type="molecule type" value="Genomic_DNA"/>
</dbReference>
<keyword evidence="7 9" id="KW-0234">DNA repair</keyword>
<dbReference type="InterPro" id="IPR036388">
    <property type="entry name" value="WH-like_DNA-bd_sf"/>
</dbReference>
<dbReference type="HOGENOM" id="CLU_000445_52_2_6"/>
<keyword evidence="13" id="KW-1185">Reference proteome</keyword>
<dbReference type="OrthoDB" id="9811249at2"/>
<dbReference type="CDD" id="cd06445">
    <property type="entry name" value="ATase"/>
    <property type="match status" value="1"/>
</dbReference>
<dbReference type="SUPFAM" id="SSF53155">
    <property type="entry name" value="Methylated DNA-protein cysteine methyltransferase domain"/>
    <property type="match status" value="1"/>
</dbReference>
<evidence type="ECO:0000256" key="5">
    <source>
        <dbReference type="ARBA" id="ARBA00022679"/>
    </source>
</evidence>
<protein>
    <recommendedName>
        <fullName evidence="9">Methylated-DNA--protein-cysteine methyltransferase</fullName>
        <ecNumber evidence="9">2.1.1.63</ecNumber>
    </recommendedName>
    <alternativeName>
        <fullName evidence="9">6-O-methylguanine-DNA methyltransferase</fullName>
        <shortName evidence="9">MGMT</shortName>
    </alternativeName>
    <alternativeName>
        <fullName evidence="9">O-6-methylguanine-DNA-alkyltransferase</fullName>
    </alternativeName>
</protein>
<feature type="domain" description="Methylguanine DNA methyltransferase ribonuclease-like" evidence="11">
    <location>
        <begin position="12"/>
        <end position="77"/>
    </location>
</feature>
<keyword evidence="4 9" id="KW-0489">Methyltransferase</keyword>
<dbReference type="PANTHER" id="PTHR10815:SF5">
    <property type="entry name" value="METHYLATED-DNA--PROTEIN-CYSTEINE METHYLTRANSFERASE"/>
    <property type="match status" value="1"/>
</dbReference>
<comment type="catalytic activity">
    <reaction evidence="8 9">
        <text>a 6-O-methyl-2'-deoxyguanosine in DNA + L-cysteinyl-[protein] = S-methyl-L-cysteinyl-[protein] + a 2'-deoxyguanosine in DNA</text>
        <dbReference type="Rhea" id="RHEA:24000"/>
        <dbReference type="Rhea" id="RHEA-COMP:10131"/>
        <dbReference type="Rhea" id="RHEA-COMP:10132"/>
        <dbReference type="Rhea" id="RHEA-COMP:11367"/>
        <dbReference type="Rhea" id="RHEA-COMP:11368"/>
        <dbReference type="ChEBI" id="CHEBI:29950"/>
        <dbReference type="ChEBI" id="CHEBI:82612"/>
        <dbReference type="ChEBI" id="CHEBI:85445"/>
        <dbReference type="ChEBI" id="CHEBI:85448"/>
        <dbReference type="EC" id="2.1.1.63"/>
    </reaction>
</comment>
<comment type="miscellaneous">
    <text evidence="9">This enzyme catalyzes only one turnover and therefore is not strictly catalytic. According to one definition, an enzyme is a biocatalyst that acts repeatedly and over many reaction cycles.</text>
</comment>